<evidence type="ECO:0000256" key="9">
    <source>
        <dbReference type="ARBA" id="ARBA00023136"/>
    </source>
</evidence>
<feature type="compositionally biased region" description="Polar residues" evidence="12">
    <location>
        <begin position="590"/>
        <end position="603"/>
    </location>
</feature>
<dbReference type="GO" id="GO:0061908">
    <property type="term" value="C:phagophore"/>
    <property type="evidence" value="ECO:0007669"/>
    <property type="project" value="TreeGrafter"/>
</dbReference>
<dbReference type="PANTHER" id="PTHR13190">
    <property type="entry name" value="AUTOPHAGY-RELATED 2, ISOFORM A"/>
    <property type="match status" value="1"/>
</dbReference>
<accession>A0A9P5VL30</accession>
<keyword evidence="5" id="KW-0813">Transport</keyword>
<feature type="compositionally biased region" description="Polar residues" evidence="12">
    <location>
        <begin position="2220"/>
        <end position="2233"/>
    </location>
</feature>
<feature type="region of interest" description="Disordered" evidence="12">
    <location>
        <begin position="885"/>
        <end position="906"/>
    </location>
</feature>
<feature type="region of interest" description="Disordered" evidence="12">
    <location>
        <begin position="165"/>
        <end position="205"/>
    </location>
</feature>
<feature type="region of interest" description="Disordered" evidence="12">
    <location>
        <begin position="1173"/>
        <end position="1213"/>
    </location>
</feature>
<evidence type="ECO:0000313" key="14">
    <source>
        <dbReference type="Proteomes" id="UP000696485"/>
    </source>
</evidence>
<feature type="compositionally biased region" description="Low complexity" evidence="12">
    <location>
        <begin position="1709"/>
        <end position="1718"/>
    </location>
</feature>
<feature type="compositionally biased region" description="Basic and acidic residues" evidence="12">
    <location>
        <begin position="1694"/>
        <end position="1708"/>
    </location>
</feature>
<name>A0A9P5VL30_9FUNG</name>
<comment type="similarity">
    <text evidence="3">Belongs to the ATG2 family.</text>
</comment>
<keyword evidence="8" id="KW-0445">Lipid transport</keyword>
<reference evidence="13" key="1">
    <citation type="journal article" date="2020" name="Fungal Divers.">
        <title>Resolving the Mortierellaceae phylogeny through synthesis of multi-gene phylogenetics and phylogenomics.</title>
        <authorList>
            <person name="Vandepol N."/>
            <person name="Liber J."/>
            <person name="Desiro A."/>
            <person name="Na H."/>
            <person name="Kennedy M."/>
            <person name="Barry K."/>
            <person name="Grigoriev I.V."/>
            <person name="Miller A.N."/>
            <person name="O'Donnell K."/>
            <person name="Stajich J.E."/>
            <person name="Bonito G."/>
        </authorList>
    </citation>
    <scope>NUCLEOTIDE SEQUENCE</scope>
    <source>
        <strain evidence="13">NVP1</strain>
    </source>
</reference>
<feature type="compositionally biased region" description="Low complexity" evidence="12">
    <location>
        <begin position="1681"/>
        <end position="1691"/>
    </location>
</feature>
<keyword evidence="9" id="KW-0472">Membrane</keyword>
<protein>
    <recommendedName>
        <fullName evidence="4">Autophagy-related protein 2</fullName>
    </recommendedName>
</protein>
<feature type="compositionally biased region" description="Basic and acidic residues" evidence="12">
    <location>
        <begin position="564"/>
        <end position="577"/>
    </location>
</feature>
<feature type="region of interest" description="Disordered" evidence="12">
    <location>
        <begin position="825"/>
        <end position="850"/>
    </location>
</feature>
<feature type="compositionally biased region" description="Polar residues" evidence="12">
    <location>
        <begin position="1837"/>
        <end position="1866"/>
    </location>
</feature>
<dbReference type="GO" id="GO:0061723">
    <property type="term" value="P:glycophagy"/>
    <property type="evidence" value="ECO:0007669"/>
    <property type="project" value="TreeGrafter"/>
</dbReference>
<feature type="compositionally biased region" description="Low complexity" evidence="12">
    <location>
        <begin position="609"/>
        <end position="621"/>
    </location>
</feature>
<evidence type="ECO:0000256" key="5">
    <source>
        <dbReference type="ARBA" id="ARBA00022448"/>
    </source>
</evidence>
<feature type="compositionally biased region" description="Acidic residues" evidence="12">
    <location>
        <begin position="354"/>
        <end position="365"/>
    </location>
</feature>
<evidence type="ECO:0000256" key="10">
    <source>
        <dbReference type="ARBA" id="ARBA00024479"/>
    </source>
</evidence>
<evidence type="ECO:0000256" key="2">
    <source>
        <dbReference type="ARBA" id="ARBA00004623"/>
    </source>
</evidence>
<dbReference type="GO" id="GO:0034045">
    <property type="term" value="C:phagophore assembly site membrane"/>
    <property type="evidence" value="ECO:0007669"/>
    <property type="project" value="UniProtKB-SubCell"/>
</dbReference>
<feature type="region of interest" description="Disordered" evidence="12">
    <location>
        <begin position="2284"/>
        <end position="2318"/>
    </location>
</feature>
<evidence type="ECO:0000256" key="1">
    <source>
        <dbReference type="ARBA" id="ARBA00004406"/>
    </source>
</evidence>
<comment type="caution">
    <text evidence="13">The sequence shown here is derived from an EMBL/GenBank/DDBJ whole genome shotgun (WGS) entry which is preliminary data.</text>
</comment>
<dbReference type="GO" id="GO:0043495">
    <property type="term" value="F:protein-membrane adaptor activity"/>
    <property type="evidence" value="ECO:0007669"/>
    <property type="project" value="TreeGrafter"/>
</dbReference>
<dbReference type="EMBL" id="JAAAUY010000424">
    <property type="protein sequence ID" value="KAF9330072.1"/>
    <property type="molecule type" value="Genomic_DNA"/>
</dbReference>
<feature type="region of interest" description="Disordered" evidence="12">
    <location>
        <begin position="1655"/>
        <end position="1723"/>
    </location>
</feature>
<dbReference type="GO" id="GO:0000422">
    <property type="term" value="P:autophagy of mitochondrion"/>
    <property type="evidence" value="ECO:0007669"/>
    <property type="project" value="TreeGrafter"/>
</dbReference>
<feature type="region of interest" description="Disordered" evidence="12">
    <location>
        <begin position="1836"/>
        <end position="1908"/>
    </location>
</feature>
<organism evidence="13 14">
    <name type="scientific">Podila minutissima</name>
    <dbReference type="NCBI Taxonomy" id="64525"/>
    <lineage>
        <taxon>Eukaryota</taxon>
        <taxon>Fungi</taxon>
        <taxon>Fungi incertae sedis</taxon>
        <taxon>Mucoromycota</taxon>
        <taxon>Mortierellomycotina</taxon>
        <taxon>Mortierellomycetes</taxon>
        <taxon>Mortierellales</taxon>
        <taxon>Mortierellaceae</taxon>
        <taxon>Podila</taxon>
    </lineage>
</organism>
<evidence type="ECO:0000256" key="11">
    <source>
        <dbReference type="ARBA" id="ARBA00024615"/>
    </source>
</evidence>
<feature type="region of interest" description="Disordered" evidence="12">
    <location>
        <begin position="339"/>
        <end position="365"/>
    </location>
</feature>
<dbReference type="Proteomes" id="UP000696485">
    <property type="component" value="Unassembled WGS sequence"/>
</dbReference>
<dbReference type="GO" id="GO:0006869">
    <property type="term" value="P:lipid transport"/>
    <property type="evidence" value="ECO:0007669"/>
    <property type="project" value="UniProtKB-KW"/>
</dbReference>
<evidence type="ECO:0000256" key="3">
    <source>
        <dbReference type="ARBA" id="ARBA00009714"/>
    </source>
</evidence>
<comment type="catalytic activity">
    <reaction evidence="11">
        <text>a 1,2-diacyl-sn-glycero-3-phosphoethanolamine(in) = a 1,2-diacyl-sn-glycero-3-phosphoethanolamine(out)</text>
        <dbReference type="Rhea" id="RHEA:38895"/>
        <dbReference type="ChEBI" id="CHEBI:64612"/>
    </reaction>
</comment>
<dbReference type="InterPro" id="IPR026849">
    <property type="entry name" value="ATG2"/>
</dbReference>
<feature type="compositionally biased region" description="Basic and acidic residues" evidence="12">
    <location>
        <begin position="1173"/>
        <end position="1206"/>
    </location>
</feature>
<gene>
    <name evidence="13" type="primary">ATG2</name>
    <name evidence="13" type="ORF">BG006_006939</name>
</gene>
<proteinExistence type="inferred from homology"/>
<feature type="compositionally biased region" description="Low complexity" evidence="12">
    <location>
        <begin position="2284"/>
        <end position="2314"/>
    </location>
</feature>
<dbReference type="GO" id="GO:0034727">
    <property type="term" value="P:piecemeal microautophagy of the nucleus"/>
    <property type="evidence" value="ECO:0007669"/>
    <property type="project" value="TreeGrafter"/>
</dbReference>
<feature type="compositionally biased region" description="Low complexity" evidence="12">
    <location>
        <begin position="833"/>
        <end position="850"/>
    </location>
</feature>
<keyword evidence="7" id="KW-0072">Autophagy</keyword>
<evidence type="ECO:0000256" key="8">
    <source>
        <dbReference type="ARBA" id="ARBA00023055"/>
    </source>
</evidence>
<feature type="compositionally biased region" description="Basic residues" evidence="12">
    <location>
        <begin position="1897"/>
        <end position="1907"/>
    </location>
</feature>
<evidence type="ECO:0000256" key="4">
    <source>
        <dbReference type="ARBA" id="ARBA00018070"/>
    </source>
</evidence>
<keyword evidence="6" id="KW-0256">Endoplasmic reticulum</keyword>
<evidence type="ECO:0000256" key="12">
    <source>
        <dbReference type="SAM" id="MobiDB-lite"/>
    </source>
</evidence>
<evidence type="ECO:0000313" key="13">
    <source>
        <dbReference type="EMBL" id="KAF9330072.1"/>
    </source>
</evidence>
<dbReference type="Pfam" id="PF13329">
    <property type="entry name" value="ATG2_CAD"/>
    <property type="match status" value="2"/>
</dbReference>
<evidence type="ECO:0000256" key="6">
    <source>
        <dbReference type="ARBA" id="ARBA00022824"/>
    </source>
</evidence>
<dbReference type="GO" id="GO:0005789">
    <property type="term" value="C:endoplasmic reticulum membrane"/>
    <property type="evidence" value="ECO:0007669"/>
    <property type="project" value="UniProtKB-SubCell"/>
</dbReference>
<feature type="region of interest" description="Disordered" evidence="12">
    <location>
        <begin position="2216"/>
        <end position="2250"/>
    </location>
</feature>
<dbReference type="GO" id="GO:0061709">
    <property type="term" value="P:reticulophagy"/>
    <property type="evidence" value="ECO:0007669"/>
    <property type="project" value="TreeGrafter"/>
</dbReference>
<evidence type="ECO:0000256" key="7">
    <source>
        <dbReference type="ARBA" id="ARBA00023006"/>
    </source>
</evidence>
<feature type="region of interest" description="Disordered" evidence="12">
    <location>
        <begin position="487"/>
        <end position="621"/>
    </location>
</feature>
<comment type="subcellular location">
    <subcellularLocation>
        <location evidence="1">Endoplasmic reticulum membrane</location>
        <topology evidence="1">Peripheral membrane protein</topology>
    </subcellularLocation>
    <subcellularLocation>
        <location evidence="2">Preautophagosomal structure membrane</location>
        <topology evidence="2">Peripheral membrane protein</topology>
    </subcellularLocation>
</comment>
<comment type="catalytic activity">
    <reaction evidence="10">
        <text>a 1,2-diacyl-sn-glycero-3-phospho-L-serine(in) = a 1,2-diacyl-sn-glycero-3-phospho-L-serine(out)</text>
        <dbReference type="Rhea" id="RHEA:38663"/>
        <dbReference type="ChEBI" id="CHEBI:57262"/>
    </reaction>
</comment>
<feature type="region of interest" description="Disordered" evidence="12">
    <location>
        <begin position="1221"/>
        <end position="1240"/>
    </location>
</feature>
<dbReference type="PANTHER" id="PTHR13190:SF1">
    <property type="entry name" value="AUTOPHAGY-RELATED 2, ISOFORM A"/>
    <property type="match status" value="1"/>
</dbReference>
<feature type="compositionally biased region" description="Polar residues" evidence="12">
    <location>
        <begin position="896"/>
        <end position="906"/>
    </location>
</feature>
<sequence>MKAWSLGNFFSSFAVPAGLQKRLVSFLLQRAIGHFLEDDLDLEKLDIELSNGIVHLTDLKLNARVLNDLAAGTPFAVSNGQIGSITATIPWRNLWNGQCVLEINGIDITLAPVQAQSSHLQDLEEQLLSSSVNLANDFLHQRSPRKDEVALQESLLQTFQAQTAQTPSGFPGDFNYRPPPSPTSQSSKMSTDADGLGNSGEPTEGDGIQFVAKLIEKLMARIQIICKGTVIRLRHSSSLSLVQSQTKRTASTSGQEKLDYELQIQLPYIAYRDETPGWDQPGMDASVRSTSSGQGSESTVLEESVLPSVIWQDSPESIKTVTFKGFSVWIKQQTNTQELFSTASPIPRERNEEAKDDDGSDSDDDVFTDAQEDLSHSILASRILSRSTRMTSSSRPAIRLEKPQEGDSNLYEAEIVSSLQHKNRVKVNLRKNSTLFAGSTTTPAPSVKSILDIDFYIKSIFVAISPNQLGFIMEILALMDNAPPLDLTQKQSPLGQGSGSEAGDDLYDDDSGSRRDDTAYQEPGLQYDTFIDRQNPLLTQIPTSPTRSTDATRLNNNKSPGGRPIDHNRYHGPERAYSRGSIIPTPAVNMDSSRFLSGSTYSESRPGVTPSSPASTSSTTITPSLTMKLKARIATFQIFVLYQDPKTMANIPTEARFFKTPTPETLRADHLKIELDSMILRYQRWSSAGSNSGQKSAKSTKGQVDFTLSNLAISEWIESSPRPFDAERWKPRTSQYRLPPRKLYIPILEFEAEQESPIQSSTSSKFSTLQLPERYLSDRSISLRSKQVKKKDPSAKDLLKPIASEAGTSQTATATKEVIRMRVTHGGKKESLSRPSTPSADTSPSSGSSGYAQDVTIEVKPFQIHVDLFTFQRLEKCLVHIMGPDQKAPSRGESISGASKQPSRTMEQQIMDDLEGGLKAQKTKMRVRLRLNSVLVWVSVPDMALALQGAEDTGPEFRSIYDVVAVHISKLVATYASGSSRGAAIGADAADQSSTRQSDNLSTKVKIDFSNVSAFVVPAHESSAKAVLSIGSLPSHVVPIAGFHSLIPNIEITSRPAKSLPVHYQKPSKSEFPRVPAINAFAILENDENVHNPADEEEELLAFKQRTIETSLLVINTHLPLVATHLEKRILDTFQLRANDLSTWLAMFSERMAALVPVPPVFSPKVEFTPSGMERHLRPGFETSEPKSRRESFEDYVREDQSEHGTDQSTAYGEELRCQAEGNAAGTRARESRAHNSRPMPAKPTMVSVLVFAQNVDVVLDYPTTPTVLDPVPIIKSYQINAGEARIFTAVKYQGGLDTYLSIDSEDLEFWEITAQKPKALLLTRTIPKAVKVKSPKPMFHMTSMLSFDPVLKFKENDTNLAFSWISWKFSIEQTAVDDVQDFFAEPVGIVYWNPPHQCTRIHVSLSECGMDYKPLHIPSRFVLSFEKMKVNATLIPESPTLKSKVQIYNMNLFLMDHIQSILSPHYPTTGGPSPGIDARQFWSLLGFVQIGQCPFFELRSVKSKNGQLPLYDLTITNQMFYLETCSDSFATLMAFASYMGDNGDMPLEKKKILERLAEAERAANRAKSNVIYQDMLVASLDEDAFRKPKLENDLDKAMTLDFVEGFYSIEQEDSENDLFTVQIHETPNIDGFHEVYADLLSSSKASAGQSKVNSVTSELKFKPSKPSPPSKPKEQVTALSSSAPKASKPSVLDFERQLQDSFSRRSSMDGGSRSGASRARKETSSNLDDIIRILDPEAVLHVVENHFSIPIMTQEERARDETTLARMRIRVRDFNFSWRLFDGLDWEISRVDETERKKQARQLANRLYDPNDAIHSAMDSAQSNLEASIFERLSGMQPSTGDRGQYRSPASSEADTSSDYQNDVMSQAGGRPSSLSSTSGRRPSQHYASHDAHSTRSAHKRKKKLERSKSAMIEFNAEKVRVDFEDYVSGVEKASHLSLRVKEFEIIDNLKTSLWHKFLSHQRMDTHAATPRQTQSNMIRIDLDGVRPVVSASTVEYRLSVNILPLRLYIDQDALIFLIRFFVQGTGGGVAGGGGDASHASNGAPAAEEGDAKKPSDLYFQSVKLSELAVKLDYKPKHVDYTGLSGGNFVELMNFFHLDAAEMRLQEVRLHGINGVSKLGQDLIASWLPHIRSTQVPHMVSGLTPIRSLVNLGSGIADLVLLPIEQYKRDGHIIRGLQKGGQAFTRATTLEALKIGTKLAVGTQVLLEHADEIFGSGSGTATRNPKTGSPNAGYSPGSGLEGIGEEGLDHGSHKRMIATMVSDSEAYMQESIDDEDQLLQHLHFQQQQQHQHQLQHQHQASSSSGPHAGAAVGKSTKVSKYANQPADINEGMELAYKSLSKNIGTAAHTIFAVPMEVYERTGAQGSVRAVIRAVPVAVLKPMIGATEAFSKVLIGIRNSIDPAQRLQMEDKYKKQ</sequence>
<keyword evidence="14" id="KW-1185">Reference proteome</keyword>
<dbReference type="GO" id="GO:0032266">
    <property type="term" value="F:phosphatidylinositol-3-phosphate binding"/>
    <property type="evidence" value="ECO:0007669"/>
    <property type="project" value="TreeGrafter"/>
</dbReference>
<feature type="compositionally biased region" description="Polar residues" evidence="12">
    <location>
        <begin position="536"/>
        <end position="559"/>
    </location>
</feature>
<dbReference type="GO" id="GO:0000045">
    <property type="term" value="P:autophagosome assembly"/>
    <property type="evidence" value="ECO:0007669"/>
    <property type="project" value="TreeGrafter"/>
</dbReference>
<feature type="compositionally biased region" description="Low complexity" evidence="12">
    <location>
        <begin position="1870"/>
        <end position="1883"/>
    </location>
</feature>